<feature type="compositionally biased region" description="Polar residues" evidence="1">
    <location>
        <begin position="23"/>
        <end position="42"/>
    </location>
</feature>
<feature type="region of interest" description="Disordered" evidence="1">
    <location>
        <begin position="23"/>
        <end position="90"/>
    </location>
</feature>
<evidence type="ECO:0000256" key="2">
    <source>
        <dbReference type="SAM" id="SignalP"/>
    </source>
</evidence>
<accession>A0A085JP77</accession>
<protein>
    <recommendedName>
        <fullName evidence="5">Outer membrane protein</fullName>
    </recommendedName>
</protein>
<sequence length="90" mass="10314">MLKPLPVITALVLALPLLCFADVSSNPLNPTQPGAVYNPSQKRMQDQMEMQQQTEQMKLHNEQQQQSQKIQQTITRQQEQARQRLSSTQP</sequence>
<feature type="signal peptide" evidence="2">
    <location>
        <begin position="1"/>
        <end position="21"/>
    </location>
</feature>
<comment type="caution">
    <text evidence="3">The sequence shown here is derived from an EMBL/GenBank/DDBJ whole genome shotgun (WGS) entry which is preliminary data.</text>
</comment>
<dbReference type="EMBL" id="JMPR01000008">
    <property type="protein sequence ID" value="KFD22273.1"/>
    <property type="molecule type" value="Genomic_DNA"/>
</dbReference>
<gene>
    <name evidence="3" type="ORF">GTPT_0447</name>
</gene>
<evidence type="ECO:0008006" key="5">
    <source>
        <dbReference type="Google" id="ProtNLM"/>
    </source>
</evidence>
<name>A0A085JP77_9GAMM</name>
<evidence type="ECO:0000313" key="3">
    <source>
        <dbReference type="EMBL" id="KFD22273.1"/>
    </source>
</evidence>
<evidence type="ECO:0000256" key="1">
    <source>
        <dbReference type="SAM" id="MobiDB-lite"/>
    </source>
</evidence>
<dbReference type="Proteomes" id="UP000028602">
    <property type="component" value="Unassembled WGS sequence"/>
</dbReference>
<proteinExistence type="predicted"/>
<dbReference type="RefSeq" id="WP_025901519.1">
    <property type="nucleotide sequence ID" value="NZ_ATMJ01000038.1"/>
</dbReference>
<organism evidence="3 4">
    <name type="scientific">Tatumella ptyseos ATCC 33301</name>
    <dbReference type="NCBI Taxonomy" id="1005995"/>
    <lineage>
        <taxon>Bacteria</taxon>
        <taxon>Pseudomonadati</taxon>
        <taxon>Pseudomonadota</taxon>
        <taxon>Gammaproteobacteria</taxon>
        <taxon>Enterobacterales</taxon>
        <taxon>Erwiniaceae</taxon>
        <taxon>Tatumella</taxon>
    </lineage>
</organism>
<feature type="chain" id="PRO_5001793571" description="Outer membrane protein" evidence="2">
    <location>
        <begin position="22"/>
        <end position="90"/>
    </location>
</feature>
<dbReference type="Pfam" id="PF10956">
    <property type="entry name" value="DUF2756"/>
    <property type="match status" value="1"/>
</dbReference>
<keyword evidence="4" id="KW-1185">Reference proteome</keyword>
<evidence type="ECO:0000313" key="4">
    <source>
        <dbReference type="Proteomes" id="UP000028602"/>
    </source>
</evidence>
<dbReference type="AlphaFoldDB" id="A0A085JP77"/>
<dbReference type="eggNOG" id="ENOG5031GKG">
    <property type="taxonomic scope" value="Bacteria"/>
</dbReference>
<reference evidence="3 4" key="1">
    <citation type="submission" date="2014-05" db="EMBL/GenBank/DDBJ databases">
        <title>ATOL: Assembling a taxonomically balanced genome-scale reconstruction of the evolutionary history of the Enterobacteriaceae.</title>
        <authorList>
            <person name="Plunkett G.III."/>
            <person name="Neeno-Eckwall E.C."/>
            <person name="Glasner J.D."/>
            <person name="Perna N.T."/>
        </authorList>
    </citation>
    <scope>NUCLEOTIDE SEQUENCE [LARGE SCALE GENOMIC DNA]</scope>
    <source>
        <strain evidence="3 4">ATCC 33301</strain>
    </source>
</reference>
<feature type="compositionally biased region" description="Low complexity" evidence="1">
    <location>
        <begin position="47"/>
        <end position="80"/>
    </location>
</feature>
<keyword evidence="2" id="KW-0732">Signal</keyword>
<dbReference type="InterPro" id="IPR020158">
    <property type="entry name" value="DUF2756"/>
</dbReference>